<dbReference type="GO" id="GO:0005737">
    <property type="term" value="C:cytoplasm"/>
    <property type="evidence" value="ECO:0007669"/>
    <property type="project" value="TreeGrafter"/>
</dbReference>
<proteinExistence type="predicted"/>
<dbReference type="SMART" id="SM00855">
    <property type="entry name" value="PGAM"/>
    <property type="match status" value="1"/>
</dbReference>
<dbReference type="GeneID" id="77731041"/>
<evidence type="ECO:0000313" key="2">
    <source>
        <dbReference type="Proteomes" id="UP001164286"/>
    </source>
</evidence>
<dbReference type="AlphaFoldDB" id="A0AA38HCJ3"/>
<name>A0AA38HCJ3_9TREE</name>
<keyword evidence="2" id="KW-1185">Reference proteome</keyword>
<sequence>MAYSYSTLPGFFPDYMPDATPEQALTPVCGDWPALRALFADAQANCPPNVAIKLLLVARHCQGEHNAMDELHIPKNHGFTLTEHRKEMGRIGRHHPLFDPGLSPKGQDQAKALAEAVKDQTMKGMPVPMQFVSPAKRAVETWQATWGTPPAGAVGHSGPMVLEGLREKLHVHLCNARRPLSVLKADHARLICPPQMAELDPWWQPGEDCRYERSDTQPPAEQMQRELRGRETEEEMYSRAQTALGEIMRHSEGQAYVSITSHSYFLKELFKVLGSPSRELREGEICPLVVRVETKA</sequence>
<accession>A0AA38HCJ3</accession>
<dbReference type="PANTHER" id="PTHR48100">
    <property type="entry name" value="BROAD-SPECIFICITY PHOSPHATASE YOR283W-RELATED"/>
    <property type="match status" value="1"/>
</dbReference>
<dbReference type="Pfam" id="PF00300">
    <property type="entry name" value="His_Phos_1"/>
    <property type="match status" value="1"/>
</dbReference>
<dbReference type="RefSeq" id="XP_052948830.1">
    <property type="nucleotide sequence ID" value="XM_053091836.1"/>
</dbReference>
<dbReference type="InterPro" id="IPR050275">
    <property type="entry name" value="PGM_Phosphatase"/>
</dbReference>
<dbReference type="PANTHER" id="PTHR48100:SF1">
    <property type="entry name" value="HISTIDINE PHOSPHATASE FAMILY PROTEIN-RELATED"/>
    <property type="match status" value="1"/>
</dbReference>
<dbReference type="GO" id="GO:0016791">
    <property type="term" value="F:phosphatase activity"/>
    <property type="evidence" value="ECO:0007669"/>
    <property type="project" value="TreeGrafter"/>
</dbReference>
<organism evidence="1 2">
    <name type="scientific">Dioszegia hungarica</name>
    <dbReference type="NCBI Taxonomy" id="4972"/>
    <lineage>
        <taxon>Eukaryota</taxon>
        <taxon>Fungi</taxon>
        <taxon>Dikarya</taxon>
        <taxon>Basidiomycota</taxon>
        <taxon>Agaricomycotina</taxon>
        <taxon>Tremellomycetes</taxon>
        <taxon>Tremellales</taxon>
        <taxon>Bulleribasidiaceae</taxon>
        <taxon>Dioszegia</taxon>
    </lineage>
</organism>
<dbReference type="CDD" id="cd07067">
    <property type="entry name" value="HP_PGM_like"/>
    <property type="match status" value="1"/>
</dbReference>
<dbReference type="InterPro" id="IPR013078">
    <property type="entry name" value="His_Pase_superF_clade-1"/>
</dbReference>
<reference evidence="1" key="1">
    <citation type="journal article" date="2022" name="G3 (Bethesda)">
        <title>High quality genome of the basidiomycete yeast Dioszegia hungarica PDD-24b-2 isolated from cloud water.</title>
        <authorList>
            <person name="Jarrige D."/>
            <person name="Haridas S."/>
            <person name="Bleykasten-Grosshans C."/>
            <person name="Joly M."/>
            <person name="Nadalig T."/>
            <person name="Sancelme M."/>
            <person name="Vuilleumier S."/>
            <person name="Grigoriev I.V."/>
            <person name="Amato P."/>
            <person name="Bringel F."/>
        </authorList>
    </citation>
    <scope>NUCLEOTIDE SEQUENCE</scope>
    <source>
        <strain evidence="1">PDD-24b-2</strain>
    </source>
</reference>
<dbReference type="InterPro" id="IPR029033">
    <property type="entry name" value="His_PPase_superfam"/>
</dbReference>
<gene>
    <name evidence="1" type="ORF">MKK02DRAFT_42094</name>
</gene>
<comment type="caution">
    <text evidence="1">The sequence shown here is derived from an EMBL/GenBank/DDBJ whole genome shotgun (WGS) entry which is preliminary data.</text>
</comment>
<dbReference type="SUPFAM" id="SSF53254">
    <property type="entry name" value="Phosphoglycerate mutase-like"/>
    <property type="match status" value="1"/>
</dbReference>
<dbReference type="Gene3D" id="3.40.50.1240">
    <property type="entry name" value="Phosphoglycerate mutase-like"/>
    <property type="match status" value="1"/>
</dbReference>
<dbReference type="Proteomes" id="UP001164286">
    <property type="component" value="Unassembled WGS sequence"/>
</dbReference>
<dbReference type="EMBL" id="JAKWFO010000002">
    <property type="protein sequence ID" value="KAI9639053.1"/>
    <property type="molecule type" value="Genomic_DNA"/>
</dbReference>
<protein>
    <submittedName>
        <fullName evidence="1">Histidine phosphatase superfamily</fullName>
    </submittedName>
</protein>
<evidence type="ECO:0000313" key="1">
    <source>
        <dbReference type="EMBL" id="KAI9639053.1"/>
    </source>
</evidence>